<organism evidence="1 2">
    <name type="scientific">Petralouisia muris</name>
    <dbReference type="NCBI Taxonomy" id="3032872"/>
    <lineage>
        <taxon>Bacteria</taxon>
        <taxon>Bacillati</taxon>
        <taxon>Bacillota</taxon>
        <taxon>Clostridia</taxon>
        <taxon>Lachnospirales</taxon>
        <taxon>Lachnospiraceae</taxon>
        <taxon>Petralouisia</taxon>
    </lineage>
</organism>
<name>A0AC61RNW8_9FIRM</name>
<keyword evidence="2" id="KW-1185">Reference proteome</keyword>
<dbReference type="EMBL" id="SRYA01000088">
    <property type="protein sequence ID" value="TGY89485.1"/>
    <property type="molecule type" value="Genomic_DNA"/>
</dbReference>
<sequence>MPENQNIEWKSKWRDDYLEWICGFANAQGGRIYIGCDDNRHIIGLDNTRKLLEDIPNKVRNAMSIVVDVNRLVEDGKEYIEIVVPPYPVAISCKGVYYYRSGSTMQTLSGPELESFILRKRGASWDNMPLPGFTIDDIDDALVQKFKTLAAKKGRIDESVLSESKAENWA</sequence>
<evidence type="ECO:0000313" key="2">
    <source>
        <dbReference type="Proteomes" id="UP000304953"/>
    </source>
</evidence>
<keyword evidence="1" id="KW-0547">Nucleotide-binding</keyword>
<dbReference type="Proteomes" id="UP000304953">
    <property type="component" value="Unassembled WGS sequence"/>
</dbReference>
<reference evidence="1" key="1">
    <citation type="submission" date="2019-04" db="EMBL/GenBank/DDBJ databases">
        <title>Microbes associate with the intestines of laboratory mice.</title>
        <authorList>
            <person name="Navarre W."/>
            <person name="Wong E."/>
            <person name="Huang K."/>
            <person name="Tropini C."/>
            <person name="Ng K."/>
            <person name="Yu B."/>
        </authorList>
    </citation>
    <scope>NUCLEOTIDE SEQUENCE</scope>
    <source>
        <strain evidence="1">NM01_1-7b</strain>
    </source>
</reference>
<comment type="caution">
    <text evidence="1">The sequence shown here is derived from an EMBL/GenBank/DDBJ whole genome shotgun (WGS) entry which is preliminary data.</text>
</comment>
<keyword evidence="1" id="KW-0067">ATP-binding</keyword>
<protein>
    <submittedName>
        <fullName evidence="1">ATP-binding protein</fullName>
    </submittedName>
</protein>
<evidence type="ECO:0000313" key="1">
    <source>
        <dbReference type="EMBL" id="TGY89485.1"/>
    </source>
</evidence>
<accession>A0AC61RNW8</accession>
<proteinExistence type="predicted"/>
<gene>
    <name evidence="1" type="ORF">E5329_24785</name>
</gene>